<gene>
    <name evidence="8" type="ORF">SAMN05421748_12222</name>
</gene>
<feature type="region of interest" description="Disordered" evidence="7">
    <location>
        <begin position="48"/>
        <end position="81"/>
    </location>
</feature>
<proteinExistence type="inferred from homology"/>
<evidence type="ECO:0000313" key="8">
    <source>
        <dbReference type="EMBL" id="SNY60895.1"/>
    </source>
</evidence>
<evidence type="ECO:0000256" key="5">
    <source>
        <dbReference type="ARBA" id="ARBA00022840"/>
    </source>
</evidence>
<protein>
    <recommendedName>
        <fullName evidence="10">ABC-2 type transport system ATP-binding protein</fullName>
    </recommendedName>
</protein>
<organism evidence="8 9">
    <name type="scientific">Paractinoplanes atraurantiacus</name>
    <dbReference type="NCBI Taxonomy" id="1036182"/>
    <lineage>
        <taxon>Bacteria</taxon>
        <taxon>Bacillati</taxon>
        <taxon>Actinomycetota</taxon>
        <taxon>Actinomycetes</taxon>
        <taxon>Micromonosporales</taxon>
        <taxon>Micromonosporaceae</taxon>
        <taxon>Paractinoplanes</taxon>
    </lineage>
</organism>
<evidence type="ECO:0000256" key="4">
    <source>
        <dbReference type="ARBA" id="ARBA00022741"/>
    </source>
</evidence>
<comment type="subcellular location">
    <subcellularLocation>
        <location evidence="1">Cell membrane</location>
        <topology evidence="1">Peripheral membrane protein</topology>
    </subcellularLocation>
</comment>
<keyword evidence="4" id="KW-0547">Nucleotide-binding</keyword>
<evidence type="ECO:0008006" key="10">
    <source>
        <dbReference type="Google" id="ProtNLM"/>
    </source>
</evidence>
<comment type="similarity">
    <text evidence="2">Belongs to the ABC transporter superfamily.</text>
</comment>
<evidence type="ECO:0000256" key="1">
    <source>
        <dbReference type="ARBA" id="ARBA00004202"/>
    </source>
</evidence>
<keyword evidence="6" id="KW-0046">Antibiotic resistance</keyword>
<dbReference type="InterPro" id="IPR027417">
    <property type="entry name" value="P-loop_NTPase"/>
</dbReference>
<sequence length="207" mass="22718">MVRILATLLAADAGTARINGFDVAARAAGVRASISPTGQFAAVDEILTGRENRHAPPPRHRDEPDREPAGRVPRRAGDRARPGGRIEVWHAVRTLAEGGTTVLLTTQYLDEAEQLADRIAILHEGRIIVDGTLAELTDLQSGIFERFQSMPIARSGVLWAHVPTSLLATMTSVVLAVETDPRVTRLLALMRERGWARWTRLERLSQP</sequence>
<dbReference type="GO" id="GO:0005886">
    <property type="term" value="C:plasma membrane"/>
    <property type="evidence" value="ECO:0007669"/>
    <property type="project" value="UniProtKB-SubCell"/>
</dbReference>
<keyword evidence="9" id="KW-1185">Reference proteome</keyword>
<dbReference type="GO" id="GO:0005524">
    <property type="term" value="F:ATP binding"/>
    <property type="evidence" value="ECO:0007669"/>
    <property type="project" value="UniProtKB-KW"/>
</dbReference>
<evidence type="ECO:0000313" key="9">
    <source>
        <dbReference type="Proteomes" id="UP000219612"/>
    </source>
</evidence>
<dbReference type="EMBL" id="OBDY01000022">
    <property type="protein sequence ID" value="SNY60895.1"/>
    <property type="molecule type" value="Genomic_DNA"/>
</dbReference>
<keyword evidence="3" id="KW-0813">Transport</keyword>
<dbReference type="InterPro" id="IPR050763">
    <property type="entry name" value="ABC_transporter_ATP-binding"/>
</dbReference>
<name>A0A285JKU6_9ACTN</name>
<evidence type="ECO:0000256" key="7">
    <source>
        <dbReference type="SAM" id="MobiDB-lite"/>
    </source>
</evidence>
<dbReference type="GO" id="GO:0046677">
    <property type="term" value="P:response to antibiotic"/>
    <property type="evidence" value="ECO:0007669"/>
    <property type="project" value="UniProtKB-KW"/>
</dbReference>
<dbReference type="Proteomes" id="UP000219612">
    <property type="component" value="Unassembled WGS sequence"/>
</dbReference>
<dbReference type="AlphaFoldDB" id="A0A285JKU6"/>
<evidence type="ECO:0000256" key="6">
    <source>
        <dbReference type="ARBA" id="ARBA00023251"/>
    </source>
</evidence>
<dbReference type="Gene3D" id="3.40.50.300">
    <property type="entry name" value="P-loop containing nucleotide triphosphate hydrolases"/>
    <property type="match status" value="1"/>
</dbReference>
<dbReference type="PANTHER" id="PTHR42711:SF5">
    <property type="entry name" value="ABC TRANSPORTER ATP-BINDING PROTEIN NATA"/>
    <property type="match status" value="1"/>
</dbReference>
<evidence type="ECO:0000256" key="2">
    <source>
        <dbReference type="ARBA" id="ARBA00005417"/>
    </source>
</evidence>
<accession>A0A285JKU6</accession>
<reference evidence="8 9" key="1">
    <citation type="submission" date="2017-09" db="EMBL/GenBank/DDBJ databases">
        <authorList>
            <person name="Ehlers B."/>
            <person name="Leendertz F.H."/>
        </authorList>
    </citation>
    <scope>NUCLEOTIDE SEQUENCE [LARGE SCALE GENOMIC DNA]</scope>
    <source>
        <strain evidence="8 9">CGMCC 4.6857</strain>
    </source>
</reference>
<evidence type="ECO:0000256" key="3">
    <source>
        <dbReference type="ARBA" id="ARBA00022448"/>
    </source>
</evidence>
<dbReference type="PANTHER" id="PTHR42711">
    <property type="entry name" value="ABC TRANSPORTER ATP-BINDING PROTEIN"/>
    <property type="match status" value="1"/>
</dbReference>
<dbReference type="SUPFAM" id="SSF52540">
    <property type="entry name" value="P-loop containing nucleoside triphosphate hydrolases"/>
    <property type="match status" value="1"/>
</dbReference>
<keyword evidence="5" id="KW-0067">ATP-binding</keyword>